<evidence type="ECO:0000313" key="3">
    <source>
        <dbReference type="EMBL" id="AFY91259.1"/>
    </source>
</evidence>
<sequence length="202" mass="21661">MKATTKTALTVAALVSVLGFGGLMRSVNAKQLPSEIAMTHGRSGNTLSAKFDRDGGAKDTTETRENSKQLQAQNTIQPNSNNRQTEENERGRGEANEQAEEQQETTQLQSLAKITPQQAQQAAQTALGGKASSVQLENEDGNLVYAVKIGQQEAKVDAGNGKVLYTENANQEGEKQEASRPKSSIQVSNNQVGDKETNDDAK</sequence>
<feature type="compositionally biased region" description="Polar residues" evidence="1">
    <location>
        <begin position="68"/>
        <end position="83"/>
    </location>
</feature>
<keyword evidence="3" id="KW-0614">Plasmid</keyword>
<feature type="region of interest" description="Disordered" evidence="1">
    <location>
        <begin position="40"/>
        <end position="110"/>
    </location>
</feature>
<dbReference type="AlphaFoldDB" id="K9UAM9"/>
<evidence type="ECO:0000256" key="1">
    <source>
        <dbReference type="SAM" id="MobiDB-lite"/>
    </source>
</evidence>
<feature type="region of interest" description="Disordered" evidence="1">
    <location>
        <begin position="167"/>
        <end position="202"/>
    </location>
</feature>
<feature type="compositionally biased region" description="Basic and acidic residues" evidence="1">
    <location>
        <begin position="84"/>
        <end position="95"/>
    </location>
</feature>
<dbReference type="Proteomes" id="UP000010384">
    <property type="component" value="Plasmid pCHRO.01"/>
</dbReference>
<feature type="compositionally biased region" description="Basic and acidic residues" evidence="1">
    <location>
        <begin position="50"/>
        <end position="67"/>
    </location>
</feature>
<feature type="compositionally biased region" description="Polar residues" evidence="1">
    <location>
        <begin position="181"/>
        <end position="192"/>
    </location>
</feature>
<name>K9UAM9_CHRTP</name>
<feature type="compositionally biased region" description="Basic and acidic residues" evidence="1">
    <location>
        <begin position="193"/>
        <end position="202"/>
    </location>
</feature>
<dbReference type="InParanoid" id="K9UAM9"/>
<organism evidence="3 4">
    <name type="scientific">Chroococcidiopsis thermalis (strain PCC 7203)</name>
    <dbReference type="NCBI Taxonomy" id="251229"/>
    <lineage>
        <taxon>Bacteria</taxon>
        <taxon>Bacillati</taxon>
        <taxon>Cyanobacteriota</taxon>
        <taxon>Cyanophyceae</taxon>
        <taxon>Chroococcidiopsidales</taxon>
        <taxon>Chroococcidiopsidaceae</taxon>
        <taxon>Chroococcidiopsis</taxon>
    </lineage>
</organism>
<evidence type="ECO:0000259" key="2">
    <source>
        <dbReference type="Pfam" id="PF03413"/>
    </source>
</evidence>
<reference evidence="3 4" key="1">
    <citation type="submission" date="2012-06" db="EMBL/GenBank/DDBJ databases">
        <title>Finished plasmid 1 of genome of Chroococcidiopsis thermalis PCC 7203.</title>
        <authorList>
            <consortium name="US DOE Joint Genome Institute"/>
            <person name="Gugger M."/>
            <person name="Coursin T."/>
            <person name="Rippka R."/>
            <person name="Tandeau De Marsac N."/>
            <person name="Huntemann M."/>
            <person name="Wei C.-L."/>
            <person name="Han J."/>
            <person name="Detter J.C."/>
            <person name="Han C."/>
            <person name="Tapia R."/>
            <person name="Davenport K."/>
            <person name="Daligault H."/>
            <person name="Erkkila T."/>
            <person name="Gu W."/>
            <person name="Munk A.C.C."/>
            <person name="Teshima H."/>
            <person name="Xu Y."/>
            <person name="Chain P."/>
            <person name="Chen A."/>
            <person name="Krypides N."/>
            <person name="Mavromatis K."/>
            <person name="Markowitz V."/>
            <person name="Szeto E."/>
            <person name="Ivanova N."/>
            <person name="Mikhailova N."/>
            <person name="Ovchinnikova G."/>
            <person name="Pagani I."/>
            <person name="Pati A."/>
            <person name="Goodwin L."/>
            <person name="Peters L."/>
            <person name="Pitluck S."/>
            <person name="Woyke T."/>
            <person name="Kerfeld C."/>
        </authorList>
    </citation>
    <scope>NUCLEOTIDE SEQUENCE [LARGE SCALE GENOMIC DNA]</scope>
    <source>
        <strain evidence="3 4">PCC 7203</strain>
        <plasmid evidence="3 4">pCHRO.01</plasmid>
    </source>
</reference>
<accession>K9UAM9</accession>
<dbReference type="HOGENOM" id="CLU_117092_0_0_3"/>
<feature type="domain" description="PepSY" evidence="2">
    <location>
        <begin position="113"/>
        <end position="166"/>
    </location>
</feature>
<dbReference type="Pfam" id="PF03413">
    <property type="entry name" value="PepSY"/>
    <property type="match status" value="1"/>
</dbReference>
<keyword evidence="4" id="KW-1185">Reference proteome</keyword>
<geneLocation type="plasmid" evidence="3 4">
    <name>pCHRO.01</name>
</geneLocation>
<dbReference type="RefSeq" id="WP_015163196.1">
    <property type="nucleotide sequence ID" value="NC_019699.1"/>
</dbReference>
<dbReference type="EMBL" id="CP003598">
    <property type="protein sequence ID" value="AFY91259.1"/>
    <property type="molecule type" value="Genomic_DNA"/>
</dbReference>
<dbReference type="InterPro" id="IPR025711">
    <property type="entry name" value="PepSY"/>
</dbReference>
<dbReference type="PATRIC" id="fig|251229.3.peg.6918"/>
<dbReference type="Gene3D" id="3.10.450.40">
    <property type="match status" value="1"/>
</dbReference>
<dbReference type="KEGG" id="cthe:Chro_5925"/>
<dbReference type="OrthoDB" id="425838at2"/>
<protein>
    <submittedName>
        <fullName evidence="3">Propeptide PepSY amd peptidase M4</fullName>
    </submittedName>
</protein>
<evidence type="ECO:0000313" key="4">
    <source>
        <dbReference type="Proteomes" id="UP000010384"/>
    </source>
</evidence>
<proteinExistence type="predicted"/>
<gene>
    <name evidence="3" type="ORF">Chro_5925</name>
</gene>